<evidence type="ECO:0000259" key="2">
    <source>
        <dbReference type="Pfam" id="PF13439"/>
    </source>
</evidence>
<dbReference type="CDD" id="cd03801">
    <property type="entry name" value="GT4_PimA-like"/>
    <property type="match status" value="1"/>
</dbReference>
<gene>
    <name evidence="3" type="ORF">GP2143_01190</name>
</gene>
<dbReference type="Gene3D" id="3.40.50.2000">
    <property type="entry name" value="Glycogen Phosphorylase B"/>
    <property type="match status" value="2"/>
</dbReference>
<dbReference type="Proteomes" id="UP000004931">
    <property type="component" value="Unassembled WGS sequence"/>
</dbReference>
<dbReference type="GO" id="GO:1901135">
    <property type="term" value="P:carbohydrate derivative metabolic process"/>
    <property type="evidence" value="ECO:0007669"/>
    <property type="project" value="UniProtKB-ARBA"/>
</dbReference>
<dbReference type="OrthoDB" id="9055506at2"/>
<dbReference type="PANTHER" id="PTHR12526:SF630">
    <property type="entry name" value="GLYCOSYLTRANSFERASE"/>
    <property type="match status" value="1"/>
</dbReference>
<reference evidence="3 4" key="1">
    <citation type="journal article" date="2010" name="J. Bacteriol.">
        <title>Genome sequence of the oligotrophic marine Gammaproteobacterium HTCC2143, isolated from the Oregon Coast.</title>
        <authorList>
            <person name="Oh H.M."/>
            <person name="Kang I."/>
            <person name="Ferriera S."/>
            <person name="Giovannoni S.J."/>
            <person name="Cho J.C."/>
        </authorList>
    </citation>
    <scope>NUCLEOTIDE SEQUENCE [LARGE SCALE GENOMIC DNA]</scope>
    <source>
        <strain evidence="3 4">HTCC2143</strain>
    </source>
</reference>
<organism evidence="3 4">
    <name type="scientific">marine gamma proteobacterium HTCC2143</name>
    <dbReference type="NCBI Taxonomy" id="247633"/>
    <lineage>
        <taxon>Bacteria</taxon>
        <taxon>Pseudomonadati</taxon>
        <taxon>Pseudomonadota</taxon>
        <taxon>Gammaproteobacteria</taxon>
        <taxon>Cellvibrionales</taxon>
        <taxon>Spongiibacteraceae</taxon>
        <taxon>BD1-7 clade</taxon>
    </lineage>
</organism>
<sequence length="368" mass="40507">MPHILHVIDTTGPGGAETVFIEVADRIRSLGFESTVVVRGSGWVLDEVRRRNLDVYVIDAKGTANIAFVRSVLKLIRTRNIDLIQSHLLGSNLYGAIISALCRKPVIATFHGMVDVANTERFMALKFTIMNLFVRHYVSVSERLLSLFEQQYNLSRRKTQVIYNGVDTASYALATSSRLRTALNIPEHSHLFGCLGNVRPAKAYDVMTRAVAECVGRGIDLHVVIAGDPKARLMSELTRLADTLQVQDRIHYIGFIDDSAEFLSNLDGFLLSSSSEGFSISTIEAMAAGLPVVATRCGGPEEIIEHERTGWLVENGSAEAIAGAIETVVKQPELAQSIAAQGQVEAREKFDIEAMVSQYVQLYKVELQ</sequence>
<dbReference type="GO" id="GO:0016757">
    <property type="term" value="F:glycosyltransferase activity"/>
    <property type="evidence" value="ECO:0007669"/>
    <property type="project" value="InterPro"/>
</dbReference>
<name>A0YGH6_9GAMM</name>
<dbReference type="EMBL" id="AAVT01000011">
    <property type="protein sequence ID" value="EAW30017.1"/>
    <property type="molecule type" value="Genomic_DNA"/>
</dbReference>
<dbReference type="eggNOG" id="COG0438">
    <property type="taxonomic scope" value="Bacteria"/>
</dbReference>
<feature type="domain" description="Glycosyl transferase family 1" evidence="1">
    <location>
        <begin position="179"/>
        <end position="342"/>
    </location>
</feature>
<dbReference type="AlphaFoldDB" id="A0YGH6"/>
<dbReference type="PANTHER" id="PTHR12526">
    <property type="entry name" value="GLYCOSYLTRANSFERASE"/>
    <property type="match status" value="1"/>
</dbReference>
<dbReference type="SUPFAM" id="SSF53756">
    <property type="entry name" value="UDP-Glycosyltransferase/glycogen phosphorylase"/>
    <property type="match status" value="1"/>
</dbReference>
<evidence type="ECO:0000313" key="4">
    <source>
        <dbReference type="Proteomes" id="UP000004931"/>
    </source>
</evidence>
<keyword evidence="4" id="KW-1185">Reference proteome</keyword>
<dbReference type="Pfam" id="PF00534">
    <property type="entry name" value="Glycos_transf_1"/>
    <property type="match status" value="1"/>
</dbReference>
<evidence type="ECO:0000259" key="1">
    <source>
        <dbReference type="Pfam" id="PF00534"/>
    </source>
</evidence>
<evidence type="ECO:0000313" key="3">
    <source>
        <dbReference type="EMBL" id="EAW30017.1"/>
    </source>
</evidence>
<protein>
    <submittedName>
        <fullName evidence="3">Glycosyltransferase</fullName>
    </submittedName>
</protein>
<dbReference type="InterPro" id="IPR028098">
    <property type="entry name" value="Glyco_trans_4-like_N"/>
</dbReference>
<comment type="caution">
    <text evidence="3">The sequence shown here is derived from an EMBL/GenBank/DDBJ whole genome shotgun (WGS) entry which is preliminary data.</text>
</comment>
<dbReference type="Pfam" id="PF13439">
    <property type="entry name" value="Glyco_transf_4"/>
    <property type="match status" value="1"/>
</dbReference>
<dbReference type="InterPro" id="IPR001296">
    <property type="entry name" value="Glyco_trans_1"/>
</dbReference>
<proteinExistence type="predicted"/>
<keyword evidence="3" id="KW-0808">Transferase</keyword>
<dbReference type="STRING" id="247633.GP2143_01190"/>
<feature type="domain" description="Glycosyltransferase subfamily 4-like N-terminal" evidence="2">
    <location>
        <begin position="13"/>
        <end position="169"/>
    </location>
</feature>
<accession>A0YGH6</accession>